<evidence type="ECO:0000313" key="2">
    <source>
        <dbReference type="EMBL" id="RMZ95039.1"/>
    </source>
</evidence>
<dbReference type="Pfam" id="PF14837">
    <property type="entry name" value="INTS5_N"/>
    <property type="match status" value="1"/>
</dbReference>
<feature type="domain" description="Integrator complex subunit 5 N-terminal" evidence="1">
    <location>
        <begin position="13"/>
        <end position="236"/>
    </location>
</feature>
<comment type="caution">
    <text evidence="2">The sequence shown here is derived from an EMBL/GenBank/DDBJ whole genome shotgun (WGS) entry which is preliminary data.</text>
</comment>
<evidence type="ECO:0000259" key="1">
    <source>
        <dbReference type="Pfam" id="PF14837"/>
    </source>
</evidence>
<keyword evidence="3" id="KW-1185">Reference proteome</keyword>
<sequence length="624" mass="72535">MSHKNIEITDKTNLVQHLRSFIHLTTQAPLEQICKSSLYILTRVPSTRHAVIEYISTFYRVTTFLHLRFNLNQKKPNYPDIQTDTKNIQQINQVIDYIEASLVELLQKPDINEFWSVELCQPLLELIGDIVLNTAISFADSPGLSNEEIASFKTPTIADGLEIWNNQCRPTQSILFLIQKCLTLVPEPTEEAIIDLILNTSNKYNVRFDWVLCYLSPLKTHLLFGKFLQWGFKEFLGFNKADLQFSQKFSRLNAINFFATNYSDIVFLEICKFLLNSNIEQKMFVLRLASQTPGLLINLLDRILQSFDNNLIKEEFFKMLYQEDRSFVQEIFNCVKQINNSVAVFDILTSILEWLENEEYSESTESKFGYLKTLMSSFLDEMVSNIYHSHTEDVAQDGHTATEIVPFLKSLNSINGYSFEKLVDKLVSLIKNDDQNIFEKNYDFIYKLILCISIGENFNSSVELVSRLLKIEIPKYNESDYLINKLRQEISLFQSDSLKNSLKFAIQSVENKQELDSLINNLFHLYEWDLNSQCFICQSMSSYLLIKENFIGLLRNLEKIRTSSCKIIEFLNTILTSNESDLSRLKLNISDLITISNIIVNHFFYLESSIDGMFIYLLKIILFQ</sequence>
<dbReference type="OrthoDB" id="10449479at2759"/>
<protein>
    <submittedName>
        <fullName evidence="2">Integrator complex subunit 5</fullName>
    </submittedName>
</protein>
<dbReference type="AlphaFoldDB" id="A0A3M7P7U3"/>
<dbReference type="STRING" id="10195.A0A3M7P7U3"/>
<dbReference type="InterPro" id="IPR029445">
    <property type="entry name" value="INTS5_N"/>
</dbReference>
<evidence type="ECO:0000313" key="3">
    <source>
        <dbReference type="Proteomes" id="UP000276133"/>
    </source>
</evidence>
<gene>
    <name evidence="2" type="ORF">BpHYR1_039883</name>
</gene>
<proteinExistence type="predicted"/>
<reference evidence="2 3" key="1">
    <citation type="journal article" date="2018" name="Sci. Rep.">
        <title>Genomic signatures of local adaptation to the degree of environmental predictability in rotifers.</title>
        <authorList>
            <person name="Franch-Gras L."/>
            <person name="Hahn C."/>
            <person name="Garcia-Roger E.M."/>
            <person name="Carmona M.J."/>
            <person name="Serra M."/>
            <person name="Gomez A."/>
        </authorList>
    </citation>
    <scope>NUCLEOTIDE SEQUENCE [LARGE SCALE GENOMIC DNA]</scope>
    <source>
        <strain evidence="2">HYR1</strain>
    </source>
</reference>
<name>A0A3M7P7U3_BRAPC</name>
<accession>A0A3M7P7U3</accession>
<organism evidence="2 3">
    <name type="scientific">Brachionus plicatilis</name>
    <name type="common">Marine rotifer</name>
    <name type="synonym">Brachionus muelleri</name>
    <dbReference type="NCBI Taxonomy" id="10195"/>
    <lineage>
        <taxon>Eukaryota</taxon>
        <taxon>Metazoa</taxon>
        <taxon>Spiralia</taxon>
        <taxon>Gnathifera</taxon>
        <taxon>Rotifera</taxon>
        <taxon>Eurotatoria</taxon>
        <taxon>Monogononta</taxon>
        <taxon>Pseudotrocha</taxon>
        <taxon>Ploima</taxon>
        <taxon>Brachionidae</taxon>
        <taxon>Brachionus</taxon>
    </lineage>
</organism>
<dbReference type="Proteomes" id="UP000276133">
    <property type="component" value="Unassembled WGS sequence"/>
</dbReference>
<dbReference type="EMBL" id="REGN01012640">
    <property type="protein sequence ID" value="RMZ95039.1"/>
    <property type="molecule type" value="Genomic_DNA"/>
</dbReference>